<organism evidence="4 5">
    <name type="scientific">Candidatus Methanofastidiosum methylothiophilum</name>
    <dbReference type="NCBI Taxonomy" id="1705564"/>
    <lineage>
        <taxon>Archaea</taxon>
        <taxon>Methanobacteriati</taxon>
        <taxon>Methanobacteriota</taxon>
        <taxon>Stenosarchaea group</taxon>
        <taxon>Candidatus Methanofastidiosia</taxon>
        <taxon>Candidatus Methanofastidiosales</taxon>
        <taxon>Candidatus Methanofastidiosaceae</taxon>
        <taxon>Candidatus Methanofastidiosum</taxon>
    </lineage>
</organism>
<comment type="caution">
    <text evidence="4">The sequence shown here is derived from an EMBL/GenBank/DDBJ whole genome shotgun (WGS) entry which is preliminary data.</text>
</comment>
<dbReference type="PATRIC" id="fig|1705564.3.peg.550"/>
<dbReference type="NCBIfam" id="TIGR03264">
    <property type="entry name" value="met_CoM_red_C"/>
    <property type="match status" value="1"/>
</dbReference>
<accession>A0A150J754</accession>
<evidence type="ECO:0000256" key="2">
    <source>
        <dbReference type="ARBA" id="ARBA00025920"/>
    </source>
</evidence>
<dbReference type="AlphaFoldDB" id="A0A150J754"/>
<dbReference type="GO" id="GO:0015948">
    <property type="term" value="P:methanogenesis"/>
    <property type="evidence" value="ECO:0007669"/>
    <property type="project" value="UniProtKB-UniRule"/>
</dbReference>
<proteinExistence type="predicted"/>
<sequence length="201" mass="21747">MIGRNTHMVQCRMGGGMGLGGGLAQRGTFADAGRDILAIAMSPGRRHITKPICEITYAMREAGIKTSVMVLNAGNGVPPEAPSSGVSVLFGLEEKEIDIINDFKLAIIHLGNIRTHIVYKAKFILDLAPIDAIIACQAPVTFEDFEKIGVKTIRNENGNTKGRVVDIISGIIRGQSCPQEKLDEIISKVKKNIQHDSNSIR</sequence>
<dbReference type="InterPro" id="IPR026327">
    <property type="entry name" value="Me_CoM_Rdtase_prot-C-like"/>
</dbReference>
<reference evidence="4 5" key="1">
    <citation type="journal article" date="2016" name="ISME J.">
        <title>Chasing the elusive Euryarchaeota class WSA2: genomes reveal a uniquely fastidious methyl-reducing methanogen.</title>
        <authorList>
            <person name="Nobu M.K."/>
            <person name="Narihiro T."/>
            <person name="Kuroda K."/>
            <person name="Mei R."/>
            <person name="Liu W.T."/>
        </authorList>
    </citation>
    <scope>NUCLEOTIDE SEQUENCE [LARGE SCALE GENOMIC DNA]</scope>
    <source>
        <strain evidence="4">U1lsi0528_Bin089</strain>
    </source>
</reference>
<dbReference type="PIRSF" id="PIRSF003137">
    <property type="entry name" value="McrC"/>
    <property type="match status" value="1"/>
</dbReference>
<dbReference type="InterPro" id="IPR007687">
    <property type="entry name" value="Me_CoM_Rdtase_prot-C"/>
</dbReference>
<dbReference type="EMBL" id="LNGD01000019">
    <property type="protein sequence ID" value="KYC53047.1"/>
    <property type="molecule type" value="Genomic_DNA"/>
</dbReference>
<protein>
    <recommendedName>
        <fullName evidence="3">Methyl-coenzyme M reductase operon protein C</fullName>
    </recommendedName>
</protein>
<evidence type="ECO:0000256" key="3">
    <source>
        <dbReference type="PIRNR" id="PIRNR003137"/>
    </source>
</evidence>
<name>A0A150J754_9EURY</name>
<comment type="subunit">
    <text evidence="2 3">MCR is composed of three subunits: alpha, beta, and gamma. The function of proteins C and D is not known.</text>
</comment>
<keyword evidence="1 3" id="KW-0484">Methanogenesis</keyword>
<evidence type="ECO:0000313" key="5">
    <source>
        <dbReference type="Proteomes" id="UP000075578"/>
    </source>
</evidence>
<evidence type="ECO:0000313" key="4">
    <source>
        <dbReference type="EMBL" id="KYC53047.1"/>
    </source>
</evidence>
<evidence type="ECO:0000256" key="1">
    <source>
        <dbReference type="ARBA" id="ARBA00022994"/>
    </source>
</evidence>
<gene>
    <name evidence="4" type="primary">mcrC</name>
    <name evidence="4" type="ORF">AMQ74_00540</name>
</gene>
<dbReference type="Proteomes" id="UP000075578">
    <property type="component" value="Unassembled WGS sequence"/>
</dbReference>
<dbReference type="Pfam" id="PF04609">
    <property type="entry name" value="MCR_C"/>
    <property type="match status" value="1"/>
</dbReference>